<organism evidence="3">
    <name type="scientific">Tanacetum cinerariifolium</name>
    <name type="common">Dalmatian daisy</name>
    <name type="synonym">Chrysanthemum cinerariifolium</name>
    <dbReference type="NCBI Taxonomy" id="118510"/>
    <lineage>
        <taxon>Eukaryota</taxon>
        <taxon>Viridiplantae</taxon>
        <taxon>Streptophyta</taxon>
        <taxon>Embryophyta</taxon>
        <taxon>Tracheophyta</taxon>
        <taxon>Spermatophyta</taxon>
        <taxon>Magnoliopsida</taxon>
        <taxon>eudicotyledons</taxon>
        <taxon>Gunneridae</taxon>
        <taxon>Pentapetalae</taxon>
        <taxon>asterids</taxon>
        <taxon>campanulids</taxon>
        <taxon>Asterales</taxon>
        <taxon>Asteraceae</taxon>
        <taxon>Asteroideae</taxon>
        <taxon>Anthemideae</taxon>
        <taxon>Anthemidinae</taxon>
        <taxon>Tanacetum</taxon>
    </lineage>
</organism>
<protein>
    <submittedName>
        <fullName evidence="3">Ribonuclease H-like domain-containing protein</fullName>
    </submittedName>
</protein>
<feature type="domain" description="GAG-pre-integrase" evidence="2">
    <location>
        <begin position="273"/>
        <end position="338"/>
    </location>
</feature>
<evidence type="ECO:0000256" key="1">
    <source>
        <dbReference type="SAM" id="MobiDB-lite"/>
    </source>
</evidence>
<reference evidence="3" key="1">
    <citation type="journal article" date="2019" name="Sci. Rep.">
        <title>Draft genome of Tanacetum cinerariifolium, the natural source of mosquito coil.</title>
        <authorList>
            <person name="Yamashiro T."/>
            <person name="Shiraishi A."/>
            <person name="Satake H."/>
            <person name="Nakayama K."/>
        </authorList>
    </citation>
    <scope>NUCLEOTIDE SEQUENCE</scope>
</reference>
<dbReference type="Pfam" id="PF13976">
    <property type="entry name" value="gag_pre-integrs"/>
    <property type="match status" value="1"/>
</dbReference>
<name>A0A699KI51_TANCI</name>
<dbReference type="PANTHER" id="PTHR34222:SF99">
    <property type="entry name" value="PROTEIN, PUTATIVE-RELATED"/>
    <property type="match status" value="1"/>
</dbReference>
<feature type="compositionally biased region" description="Basic residues" evidence="1">
    <location>
        <begin position="91"/>
        <end position="102"/>
    </location>
</feature>
<feature type="compositionally biased region" description="Low complexity" evidence="1">
    <location>
        <begin position="77"/>
        <end position="87"/>
    </location>
</feature>
<gene>
    <name evidence="3" type="ORF">Tci_664434</name>
</gene>
<dbReference type="EMBL" id="BKCJ010515256">
    <property type="protein sequence ID" value="GFA92462.1"/>
    <property type="molecule type" value="Genomic_DNA"/>
</dbReference>
<proteinExistence type="predicted"/>
<feature type="non-terminal residue" evidence="3">
    <location>
        <position position="1"/>
    </location>
</feature>
<sequence>FDCLTKLPRCTCHAVEGFKKHNQLMKLMQLLMGLDDSYMSIKSSILSRDPLPDRSQTSAFASNVPNRTNFQRGRTSNNNFRPNIANNAGPRHNKSNVNRKNKSSGLVCNECGYNGNTSDRCFKIICYPVNFRKNKNGQNFKKKINSNNTIGLNTSSGCTDDQLSTLISLIKDNTLTRNNVQANMAGTYFNNSKVSHPNGTEAIISKIGNLRLHNGLTLVDVLVILEYCVTFISVHKLAKDNKTFVAFDENRCYFLNQDLNLKNVLGIGNQCGGLYYLDLEGIKSSKCSSLFQSCLSLHDWHYRLGHLADLVLEVLKPELNINNTKQTKYCEICQRAKQTREPFPLSDHTSSELGELIHLDLWDPYKVARSKGFRSFLTAVDDYSRAVLRMDRLGLVL</sequence>
<dbReference type="InterPro" id="IPR025724">
    <property type="entry name" value="GAG-pre-integrase_dom"/>
</dbReference>
<dbReference type="PANTHER" id="PTHR34222">
    <property type="entry name" value="GAG_PRE-INTEGRS DOMAIN-CONTAINING PROTEIN"/>
    <property type="match status" value="1"/>
</dbReference>
<accession>A0A699KI51</accession>
<evidence type="ECO:0000313" key="3">
    <source>
        <dbReference type="EMBL" id="GFA92462.1"/>
    </source>
</evidence>
<comment type="caution">
    <text evidence="3">The sequence shown here is derived from an EMBL/GenBank/DDBJ whole genome shotgun (WGS) entry which is preliminary data.</text>
</comment>
<feature type="compositionally biased region" description="Polar residues" evidence="1">
    <location>
        <begin position="54"/>
        <end position="76"/>
    </location>
</feature>
<feature type="region of interest" description="Disordered" evidence="1">
    <location>
        <begin position="49"/>
        <end position="102"/>
    </location>
</feature>
<dbReference type="AlphaFoldDB" id="A0A699KI51"/>
<evidence type="ECO:0000259" key="2">
    <source>
        <dbReference type="Pfam" id="PF13976"/>
    </source>
</evidence>